<name>A0A6P6Y3S9_DERPT</name>
<sequence>MDISSDILSTLSLINSNDITENDLLTIFDQCNKIIQNNTDHSTDKIDSIKIKILIFAINSLMLEACKCQINYQTLIRSLQDSGLDCSTQKFELFKNFLEKSMKKLYHNINKLELSSSEIHFKDIEWSQILDLKSSNAENIRRKNYLIDIIGSKPANNNDDQQPNSTTESIMFTEQGLQDFYVTIRDCIKNIEHYI</sequence>
<dbReference type="OrthoDB" id="6510336at2759"/>
<dbReference type="InParanoid" id="A0A6P6Y3S9"/>
<dbReference type="OMA" id="TTESIMF"/>
<accession>A0A6P6Y3S9</accession>
<gene>
    <name evidence="2" type="primary">LOC113794237</name>
</gene>
<proteinExistence type="predicted"/>
<dbReference type="RefSeq" id="XP_027200142.1">
    <property type="nucleotide sequence ID" value="XM_027344341.1"/>
</dbReference>
<keyword evidence="1" id="KW-1185">Reference proteome</keyword>
<dbReference type="KEGG" id="dpte:113794237"/>
<dbReference type="AlphaFoldDB" id="A0A6P6Y3S9"/>
<protein>
    <submittedName>
        <fullName evidence="2">Uncharacterized protein LOC113794237</fullName>
    </submittedName>
</protein>
<organism evidence="1 2">
    <name type="scientific">Dermatophagoides pteronyssinus</name>
    <name type="common">European house dust mite</name>
    <dbReference type="NCBI Taxonomy" id="6956"/>
    <lineage>
        <taxon>Eukaryota</taxon>
        <taxon>Metazoa</taxon>
        <taxon>Ecdysozoa</taxon>
        <taxon>Arthropoda</taxon>
        <taxon>Chelicerata</taxon>
        <taxon>Arachnida</taxon>
        <taxon>Acari</taxon>
        <taxon>Acariformes</taxon>
        <taxon>Sarcoptiformes</taxon>
        <taxon>Astigmata</taxon>
        <taxon>Psoroptidia</taxon>
        <taxon>Analgoidea</taxon>
        <taxon>Pyroglyphidae</taxon>
        <taxon>Dermatophagoidinae</taxon>
        <taxon>Dermatophagoides</taxon>
    </lineage>
</organism>
<reference evidence="2" key="1">
    <citation type="submission" date="2025-08" db="UniProtKB">
        <authorList>
            <consortium name="RefSeq"/>
        </authorList>
    </citation>
    <scope>IDENTIFICATION</scope>
    <source>
        <strain evidence="2">Airmid</strain>
    </source>
</reference>
<dbReference type="Proteomes" id="UP000515146">
    <property type="component" value="Unplaced"/>
</dbReference>
<evidence type="ECO:0000313" key="2">
    <source>
        <dbReference type="RefSeq" id="XP_027200142.1"/>
    </source>
</evidence>
<evidence type="ECO:0000313" key="1">
    <source>
        <dbReference type="Proteomes" id="UP000515146"/>
    </source>
</evidence>